<dbReference type="SUPFAM" id="SSF53254">
    <property type="entry name" value="Phosphoglycerate mutase-like"/>
    <property type="match status" value="1"/>
</dbReference>
<dbReference type="AlphaFoldDB" id="A0A8J6JBY8"/>
<evidence type="ECO:0000256" key="1">
    <source>
        <dbReference type="ARBA" id="ARBA00022801"/>
    </source>
</evidence>
<dbReference type="Pfam" id="PF00300">
    <property type="entry name" value="His_Phos_1"/>
    <property type="match status" value="1"/>
</dbReference>
<dbReference type="CDD" id="cd04301">
    <property type="entry name" value="NAT_SF"/>
    <property type="match status" value="1"/>
</dbReference>
<dbReference type="Gene3D" id="3.40.630.30">
    <property type="match status" value="1"/>
</dbReference>
<gene>
    <name evidence="3" type="ORF">H8S57_02120</name>
</gene>
<dbReference type="SUPFAM" id="SSF55729">
    <property type="entry name" value="Acyl-CoA N-acyltransferases (Nat)"/>
    <property type="match status" value="1"/>
</dbReference>
<dbReference type="RefSeq" id="WP_186906422.1">
    <property type="nucleotide sequence ID" value="NZ_JACOPP010000002.1"/>
</dbReference>
<dbReference type="InterPro" id="IPR000182">
    <property type="entry name" value="GNAT_dom"/>
</dbReference>
<comment type="caution">
    <text evidence="3">The sequence shown here is derived from an EMBL/GenBank/DDBJ whole genome shotgun (WGS) entry which is preliminary data.</text>
</comment>
<keyword evidence="4" id="KW-1185">Reference proteome</keyword>
<sequence>MTRFYIIRHAEAEGNLYRRVHGWYDSLITDNGYRQIAALAGRFQDVPIDAVYSSDLFRTRTTAGAIWKPRALALHTRSDLREIGVGAWEDRTWGDLERHDAQELLRFNHSVPEFRVEGAETFDQVQTRMKRALLDLARLHPEQTVAVFSHGTAIRCLQGALRGLGPGEMDALGHSDNTAVTCLEVEDGQARILFENDNSHLPEEISTLARQKWWKEQGGRAADANLWFRPLDMQNEAAWYRAARQDAWLDIHGPRIPFDGEGFVNDALRCWRQDPAQAVVCAMRGDETVGVLQLDLERHAGQDVGYIPFVYMTPQHRKQGLGVQLIGQAVSVYRPLGRRYLRLRCAPDNAVAQRFYRKYGFIKVGEDKGARITLDLLEKYIGYEPNQA</sequence>
<dbReference type="GO" id="GO:0043456">
    <property type="term" value="P:regulation of pentose-phosphate shunt"/>
    <property type="evidence" value="ECO:0007669"/>
    <property type="project" value="TreeGrafter"/>
</dbReference>
<dbReference type="InterPro" id="IPR029033">
    <property type="entry name" value="His_PPase_superfam"/>
</dbReference>
<dbReference type="PROSITE" id="PS51186">
    <property type="entry name" value="GNAT"/>
    <property type="match status" value="1"/>
</dbReference>
<organism evidence="3 4">
    <name type="scientific">Lawsonibacter hominis</name>
    <dbReference type="NCBI Taxonomy" id="2763053"/>
    <lineage>
        <taxon>Bacteria</taxon>
        <taxon>Bacillati</taxon>
        <taxon>Bacillota</taxon>
        <taxon>Clostridia</taxon>
        <taxon>Eubacteriales</taxon>
        <taxon>Oscillospiraceae</taxon>
        <taxon>Lawsonibacter</taxon>
    </lineage>
</organism>
<dbReference type="Gene3D" id="3.40.50.1240">
    <property type="entry name" value="Phosphoglycerate mutase-like"/>
    <property type="match status" value="1"/>
</dbReference>
<protein>
    <submittedName>
        <fullName evidence="3">GNAT family N-acetyltransferase</fullName>
    </submittedName>
</protein>
<keyword evidence="1" id="KW-0378">Hydrolase</keyword>
<dbReference type="InterPro" id="IPR051695">
    <property type="entry name" value="Phosphoglycerate_Mutase"/>
</dbReference>
<dbReference type="GO" id="GO:0005829">
    <property type="term" value="C:cytosol"/>
    <property type="evidence" value="ECO:0007669"/>
    <property type="project" value="TreeGrafter"/>
</dbReference>
<dbReference type="Pfam" id="PF00583">
    <property type="entry name" value="Acetyltransf_1"/>
    <property type="match status" value="1"/>
</dbReference>
<dbReference type="CDD" id="cd07067">
    <property type="entry name" value="HP_PGM_like"/>
    <property type="match status" value="1"/>
</dbReference>
<reference evidence="3" key="1">
    <citation type="submission" date="2020-08" db="EMBL/GenBank/DDBJ databases">
        <title>Genome public.</title>
        <authorList>
            <person name="Liu C."/>
            <person name="Sun Q."/>
        </authorList>
    </citation>
    <scope>NUCLEOTIDE SEQUENCE</scope>
    <source>
        <strain evidence="3">NSJ-51</strain>
    </source>
</reference>
<name>A0A8J6JBY8_9FIRM</name>
<dbReference type="EMBL" id="JACOPP010000002">
    <property type="protein sequence ID" value="MBC5732522.1"/>
    <property type="molecule type" value="Genomic_DNA"/>
</dbReference>
<dbReference type="InterPro" id="IPR016181">
    <property type="entry name" value="Acyl_CoA_acyltransferase"/>
</dbReference>
<evidence type="ECO:0000313" key="3">
    <source>
        <dbReference type="EMBL" id="MBC5732522.1"/>
    </source>
</evidence>
<dbReference type="GO" id="GO:0004331">
    <property type="term" value="F:fructose-2,6-bisphosphate 2-phosphatase activity"/>
    <property type="evidence" value="ECO:0007669"/>
    <property type="project" value="TreeGrafter"/>
</dbReference>
<dbReference type="GO" id="GO:0045820">
    <property type="term" value="P:negative regulation of glycolytic process"/>
    <property type="evidence" value="ECO:0007669"/>
    <property type="project" value="TreeGrafter"/>
</dbReference>
<dbReference type="Proteomes" id="UP000661435">
    <property type="component" value="Unassembled WGS sequence"/>
</dbReference>
<evidence type="ECO:0000259" key="2">
    <source>
        <dbReference type="PROSITE" id="PS51186"/>
    </source>
</evidence>
<accession>A0A8J6JBY8</accession>
<feature type="domain" description="N-acetyltransferase" evidence="2">
    <location>
        <begin position="238"/>
        <end position="382"/>
    </location>
</feature>
<dbReference type="InterPro" id="IPR013078">
    <property type="entry name" value="His_Pase_superF_clade-1"/>
</dbReference>
<dbReference type="PANTHER" id="PTHR46517:SF1">
    <property type="entry name" value="FRUCTOSE-2,6-BISPHOSPHATASE TIGAR"/>
    <property type="match status" value="1"/>
</dbReference>
<proteinExistence type="predicted"/>
<evidence type="ECO:0000313" key="4">
    <source>
        <dbReference type="Proteomes" id="UP000661435"/>
    </source>
</evidence>
<dbReference type="GO" id="GO:0016747">
    <property type="term" value="F:acyltransferase activity, transferring groups other than amino-acyl groups"/>
    <property type="evidence" value="ECO:0007669"/>
    <property type="project" value="InterPro"/>
</dbReference>
<dbReference type="PANTHER" id="PTHR46517">
    <property type="entry name" value="FRUCTOSE-2,6-BISPHOSPHATASE TIGAR"/>
    <property type="match status" value="1"/>
</dbReference>
<dbReference type="SMART" id="SM00855">
    <property type="entry name" value="PGAM"/>
    <property type="match status" value="1"/>
</dbReference>